<protein>
    <recommendedName>
        <fullName evidence="5">Plasminogen receptor (KT)</fullName>
    </recommendedName>
</protein>
<keyword evidence="1" id="KW-0472">Membrane</keyword>
<dbReference type="HOGENOM" id="CLU_115107_1_0_1"/>
<dbReference type="InParanoid" id="E0VME7"/>
<dbReference type="OMA" id="MGYYTDW"/>
<reference evidence="3" key="3">
    <citation type="submission" date="2020-05" db="UniProtKB">
        <authorList>
            <consortium name="EnsemblMetazoa"/>
        </authorList>
    </citation>
    <scope>IDENTIFICATION</scope>
    <source>
        <strain evidence="3">USDA</strain>
    </source>
</reference>
<dbReference type="VEuPathDB" id="VectorBase:PHUM308520"/>
<reference evidence="2" key="1">
    <citation type="submission" date="2007-04" db="EMBL/GenBank/DDBJ databases">
        <title>Annotation of Pediculus humanus corporis strain USDA.</title>
        <authorList>
            <person name="Kirkness E."/>
            <person name="Hannick L."/>
            <person name="Hass B."/>
            <person name="Bruggner R."/>
            <person name="Lawson D."/>
            <person name="Bidwell S."/>
            <person name="Joardar V."/>
            <person name="Caler E."/>
            <person name="Walenz B."/>
            <person name="Inman J."/>
            <person name="Schobel S."/>
            <person name="Galinsky K."/>
            <person name="Amedeo P."/>
            <person name="Strausberg R."/>
        </authorList>
    </citation>
    <scope>NUCLEOTIDE SEQUENCE</scope>
    <source>
        <strain evidence="2">USDA</strain>
    </source>
</reference>
<dbReference type="GeneID" id="8235793"/>
<dbReference type="Pfam" id="PF10166">
    <property type="entry name" value="DUF2368"/>
    <property type="match status" value="1"/>
</dbReference>
<dbReference type="CTD" id="8235793"/>
<sequence>MATASINIKIKMGNLFGTRSMEETFRKNQEFISEMNKIKTERYIHMHNLWREREAAMKIAKDRELVLWLGAFYLVSVPTLYMTWKKTHNSKILAPIIPFTFILAYEIDKGYGNKLDRIRQEAEMIMQFEPEMLELPCGLPTPWSIDEARLEADEKKKLHPAIPLL</sequence>
<keyword evidence="1" id="KW-0812">Transmembrane</keyword>
<dbReference type="EnsemblMetazoa" id="PHUM308520-RA">
    <property type="protein sequence ID" value="PHUM308520-PA"/>
    <property type="gene ID" value="PHUM308520"/>
</dbReference>
<evidence type="ECO:0000313" key="4">
    <source>
        <dbReference type="Proteomes" id="UP000009046"/>
    </source>
</evidence>
<reference evidence="2" key="2">
    <citation type="submission" date="2007-04" db="EMBL/GenBank/DDBJ databases">
        <title>The genome of the human body louse.</title>
        <authorList>
            <consortium name="The Human Body Louse Genome Consortium"/>
            <person name="Kirkness E."/>
            <person name="Walenz B."/>
            <person name="Hass B."/>
            <person name="Bruggner R."/>
            <person name="Strausberg R."/>
        </authorList>
    </citation>
    <scope>NUCLEOTIDE SEQUENCE</scope>
    <source>
        <strain evidence="2">USDA</strain>
    </source>
</reference>
<dbReference type="PANTHER" id="PTHR13411">
    <property type="entry name" value="PLASMINOGEN RECEPTOR (KT)"/>
    <property type="match status" value="1"/>
</dbReference>
<dbReference type="GO" id="GO:0005886">
    <property type="term" value="C:plasma membrane"/>
    <property type="evidence" value="ECO:0007669"/>
    <property type="project" value="InterPro"/>
</dbReference>
<evidence type="ECO:0000256" key="1">
    <source>
        <dbReference type="SAM" id="Phobius"/>
    </source>
</evidence>
<dbReference type="OrthoDB" id="10256697at2759"/>
<dbReference type="FunCoup" id="E0VME7">
    <property type="interactions" value="7"/>
</dbReference>
<dbReference type="EMBL" id="AAZO01003577">
    <property type="status" value="NOT_ANNOTATED_CDS"/>
    <property type="molecule type" value="Genomic_DNA"/>
</dbReference>
<dbReference type="RefSeq" id="XP_002427291.1">
    <property type="nucleotide sequence ID" value="XM_002427246.1"/>
</dbReference>
<accession>E0VME7</accession>
<feature type="transmembrane region" description="Helical" evidence="1">
    <location>
        <begin position="65"/>
        <end position="84"/>
    </location>
</feature>
<keyword evidence="4" id="KW-1185">Reference proteome</keyword>
<keyword evidence="1" id="KW-1133">Transmembrane helix</keyword>
<name>E0VME7_PEDHC</name>
<organism>
    <name type="scientific">Pediculus humanus subsp. corporis</name>
    <name type="common">Body louse</name>
    <dbReference type="NCBI Taxonomy" id="121224"/>
    <lineage>
        <taxon>Eukaryota</taxon>
        <taxon>Metazoa</taxon>
        <taxon>Ecdysozoa</taxon>
        <taxon>Arthropoda</taxon>
        <taxon>Hexapoda</taxon>
        <taxon>Insecta</taxon>
        <taxon>Pterygota</taxon>
        <taxon>Neoptera</taxon>
        <taxon>Paraneoptera</taxon>
        <taxon>Psocodea</taxon>
        <taxon>Troctomorpha</taxon>
        <taxon>Phthiraptera</taxon>
        <taxon>Anoplura</taxon>
        <taxon>Pediculidae</taxon>
        <taxon>Pediculus</taxon>
    </lineage>
</organism>
<dbReference type="EMBL" id="DS235307">
    <property type="protein sequence ID" value="EEB14553.1"/>
    <property type="molecule type" value="Genomic_DNA"/>
</dbReference>
<dbReference type="eggNOG" id="KOG4544">
    <property type="taxonomic scope" value="Eukaryota"/>
</dbReference>
<dbReference type="AlphaFoldDB" id="E0VME7"/>
<dbReference type="PANTHER" id="PTHR13411:SF6">
    <property type="entry name" value="PLASMINOGEN RECEPTOR (KT)"/>
    <property type="match status" value="1"/>
</dbReference>
<evidence type="ECO:0008006" key="5">
    <source>
        <dbReference type="Google" id="ProtNLM"/>
    </source>
</evidence>
<evidence type="ECO:0000313" key="2">
    <source>
        <dbReference type="EMBL" id="EEB14553.1"/>
    </source>
</evidence>
<dbReference type="KEGG" id="phu:Phum_PHUM308520"/>
<dbReference type="Proteomes" id="UP000009046">
    <property type="component" value="Unassembled WGS sequence"/>
</dbReference>
<gene>
    <name evidence="3" type="primary">8235793</name>
    <name evidence="2" type="ORF">Phum_PHUM308520</name>
</gene>
<dbReference type="InterPro" id="IPR019319">
    <property type="entry name" value="Plg-R(KT)"/>
</dbReference>
<evidence type="ECO:0000313" key="3">
    <source>
        <dbReference type="EnsemblMetazoa" id="PHUM308520-PA"/>
    </source>
</evidence>
<proteinExistence type="predicted"/>